<dbReference type="EMBL" id="JWLW01000067">
    <property type="protein sequence ID" value="KHT44188.1"/>
    <property type="molecule type" value="Genomic_DNA"/>
</dbReference>
<dbReference type="InterPro" id="IPR015897">
    <property type="entry name" value="CHK_kinase-like"/>
</dbReference>
<dbReference type="RefSeq" id="WP_039223959.1">
    <property type="nucleotide sequence ID" value="NZ_JWLW01000067.1"/>
</dbReference>
<dbReference type="PANTHER" id="PTHR11012">
    <property type="entry name" value="PROTEIN KINASE-LIKE DOMAIN-CONTAINING"/>
    <property type="match status" value="1"/>
</dbReference>
<dbReference type="SUPFAM" id="SSF56112">
    <property type="entry name" value="Protein kinase-like (PK-like)"/>
    <property type="match status" value="1"/>
</dbReference>
<dbReference type="InterPro" id="IPR004119">
    <property type="entry name" value="EcKL"/>
</dbReference>
<dbReference type="OrthoDB" id="9769860at2"/>
<dbReference type="PANTHER" id="PTHR11012:SF30">
    <property type="entry name" value="PROTEIN KINASE-LIKE DOMAIN-CONTAINING"/>
    <property type="match status" value="1"/>
</dbReference>
<organism evidence="2 3">
    <name type="scientific">Alteromonas marina</name>
    <dbReference type="NCBI Taxonomy" id="203795"/>
    <lineage>
        <taxon>Bacteria</taxon>
        <taxon>Pseudomonadati</taxon>
        <taxon>Pseudomonadota</taxon>
        <taxon>Gammaproteobacteria</taxon>
        <taxon>Alteromonadales</taxon>
        <taxon>Alteromonadaceae</taxon>
        <taxon>Alteromonas/Salinimonas group</taxon>
        <taxon>Alteromonas</taxon>
    </lineage>
</organism>
<protein>
    <recommendedName>
        <fullName evidence="1">CHK kinase-like domain-containing protein</fullName>
    </recommendedName>
</protein>
<sequence>MSDTVNQQYIDWLSQVCNAQVLDTQMIQPLWSGYGACFRATLGYPNNTFSKNQDERSPFQESQYHQAQLNPLGAQQGGDEAALKVVVKCATPPHRLSHPKGWNGEASHNRKCQSFKVENCFYSDVKVQTDASCRTAKYLGHSQQGEASLLVMEDLAHSGYSRTASSLTAEQCITVLKWLANFHARFVNVRDEINSRNIQLWPEGTYWHLATREDEFHAMPDGSLKQHAVAIANTLSNANYHTLVHGDAKVANFCFTDDFSDCAAVDFQYVGYGTGIKDVAYFLGSALSTQTHMKHRDALLDNYFQALEDALHTRLANNDSSACFKRADIALIIAEWKYLYPFACADFYRFLAGWSPEHWKIDEELQYQTDIALSVLARNG</sequence>
<comment type="caution">
    <text evidence="2">The sequence shown here is derived from an EMBL/GenBank/DDBJ whole genome shotgun (WGS) entry which is preliminary data.</text>
</comment>
<dbReference type="Gene3D" id="3.90.1200.10">
    <property type="match status" value="1"/>
</dbReference>
<accession>A0A0B3Y624</accession>
<evidence type="ECO:0000259" key="1">
    <source>
        <dbReference type="SMART" id="SM00587"/>
    </source>
</evidence>
<keyword evidence="3" id="KW-1185">Reference proteome</keyword>
<evidence type="ECO:0000313" key="3">
    <source>
        <dbReference type="Proteomes" id="UP000031197"/>
    </source>
</evidence>
<dbReference type="Proteomes" id="UP000031197">
    <property type="component" value="Unassembled WGS sequence"/>
</dbReference>
<gene>
    <name evidence="2" type="ORF">RJ41_18375</name>
</gene>
<evidence type="ECO:0000313" key="2">
    <source>
        <dbReference type="EMBL" id="KHT44188.1"/>
    </source>
</evidence>
<reference evidence="2 3" key="1">
    <citation type="submission" date="2014-12" db="EMBL/GenBank/DDBJ databases">
        <title>Genome sequencing of Alteromonas marina AD001.</title>
        <authorList>
            <person name="Adrian T.G.S."/>
            <person name="Chan K.G."/>
        </authorList>
    </citation>
    <scope>NUCLEOTIDE SEQUENCE [LARGE SCALE GENOMIC DNA]</scope>
    <source>
        <strain evidence="2 3">AD001</strain>
    </source>
</reference>
<dbReference type="InterPro" id="IPR011009">
    <property type="entry name" value="Kinase-like_dom_sf"/>
</dbReference>
<feature type="domain" description="CHK kinase-like" evidence="1">
    <location>
        <begin position="150"/>
        <end position="313"/>
    </location>
</feature>
<dbReference type="AlphaFoldDB" id="A0A0B3Y624"/>
<dbReference type="Pfam" id="PF02958">
    <property type="entry name" value="EcKL"/>
    <property type="match status" value="2"/>
</dbReference>
<proteinExistence type="predicted"/>
<dbReference type="SMART" id="SM00587">
    <property type="entry name" value="CHK"/>
    <property type="match status" value="1"/>
</dbReference>
<name>A0A0B3Y624_9ALTE</name>